<dbReference type="InterPro" id="IPR011541">
    <property type="entry name" value="Ni/Co_transpt_high_affinity"/>
</dbReference>
<keyword evidence="4" id="KW-0533">Nickel</keyword>
<organism evidence="9 10">
    <name type="scientific">Alicyclobacillus cellulosilyticus</name>
    <dbReference type="NCBI Taxonomy" id="1003997"/>
    <lineage>
        <taxon>Bacteria</taxon>
        <taxon>Bacillati</taxon>
        <taxon>Bacillota</taxon>
        <taxon>Bacilli</taxon>
        <taxon>Bacillales</taxon>
        <taxon>Alicyclobacillaceae</taxon>
        <taxon>Alicyclobacillus</taxon>
    </lineage>
</organism>
<evidence type="ECO:0000256" key="1">
    <source>
        <dbReference type="ARBA" id="ARBA00004127"/>
    </source>
</evidence>
<dbReference type="GO" id="GO:0005886">
    <property type="term" value="C:plasma membrane"/>
    <property type="evidence" value="ECO:0007669"/>
    <property type="project" value="UniProtKB-SubCell"/>
</dbReference>
<evidence type="ECO:0000313" key="10">
    <source>
        <dbReference type="Proteomes" id="UP000637695"/>
    </source>
</evidence>
<keyword evidence="5 8" id="KW-0812">Transmembrane</keyword>
<evidence type="ECO:0000256" key="5">
    <source>
        <dbReference type="ARBA" id="ARBA00022692"/>
    </source>
</evidence>
<dbReference type="GO" id="GO:0012505">
    <property type="term" value="C:endomembrane system"/>
    <property type="evidence" value="ECO:0007669"/>
    <property type="project" value="UniProtKB-SubCell"/>
</dbReference>
<dbReference type="RefSeq" id="WP_229776306.1">
    <property type="nucleotide sequence ID" value="NZ_BMOY01000006.1"/>
</dbReference>
<dbReference type="AlphaFoldDB" id="A0A917NHW2"/>
<gene>
    <name evidence="9" type="ORF">GCM10010885_05870</name>
</gene>
<evidence type="ECO:0000313" key="9">
    <source>
        <dbReference type="EMBL" id="GGI99300.1"/>
    </source>
</evidence>
<keyword evidence="3 8" id="KW-0813">Transport</keyword>
<feature type="transmembrane region" description="Helical" evidence="8">
    <location>
        <begin position="207"/>
        <end position="227"/>
    </location>
</feature>
<comment type="subcellular location">
    <subcellularLocation>
        <location evidence="8">Cell membrane</location>
        <topology evidence="8">Multi-pass membrane protein</topology>
    </subcellularLocation>
    <subcellularLocation>
        <location evidence="1">Endomembrane system</location>
        <topology evidence="1">Multi-pass membrane protein</topology>
    </subcellularLocation>
</comment>
<evidence type="ECO:0000256" key="4">
    <source>
        <dbReference type="ARBA" id="ARBA00022596"/>
    </source>
</evidence>
<name>A0A917NHW2_9BACL</name>
<proteinExistence type="inferred from homology"/>
<dbReference type="InterPro" id="IPR004688">
    <property type="entry name" value="Ni/Co_transpt"/>
</dbReference>
<feature type="transmembrane region" description="Helical" evidence="8">
    <location>
        <begin position="248"/>
        <end position="274"/>
    </location>
</feature>
<dbReference type="Proteomes" id="UP000637695">
    <property type="component" value="Unassembled WGS sequence"/>
</dbReference>
<evidence type="ECO:0000256" key="8">
    <source>
        <dbReference type="RuleBase" id="RU362101"/>
    </source>
</evidence>
<feature type="transmembrane region" description="Helical" evidence="8">
    <location>
        <begin position="172"/>
        <end position="195"/>
    </location>
</feature>
<evidence type="ECO:0000256" key="7">
    <source>
        <dbReference type="ARBA" id="ARBA00023136"/>
    </source>
</evidence>
<keyword evidence="7 8" id="KW-0472">Membrane</keyword>
<reference evidence="9" key="2">
    <citation type="submission" date="2020-09" db="EMBL/GenBank/DDBJ databases">
        <authorList>
            <person name="Sun Q."/>
            <person name="Ohkuma M."/>
        </authorList>
    </citation>
    <scope>NUCLEOTIDE SEQUENCE</scope>
    <source>
        <strain evidence="9">JCM 18487</strain>
    </source>
</reference>
<sequence length="331" mass="35570">MTRPPSAPYFAVVLGLHVIALACLVVGAHGRPALWGLGALAYAFGLRHAFDADHIAAIDNTVRKLLEEGKNPRGVGFYFSLGHATVVCIMSVATAIAATWAERVLPRWHVYGGLVGTFVSGGFLIAMGLMNLAVFIRIWRRPRAAHGGDGHHVRGVFAVLLPRLTRLINRAWHIYPVGFLFGLGFDTATEVALLVLSAQVAHQAASVPAVLSLPLLFTAGMSAMDTLDGVLMTKAYGWAFAVPERRRTYNLCVTGLAVVAALGIGITEFAQLAGDELGLRGAVWTALQNVDLGTLGYVIVALFLLCWLVSLGAWKWLRRDRPAGLQEAKRG</sequence>
<dbReference type="PROSITE" id="PS51257">
    <property type="entry name" value="PROKAR_LIPOPROTEIN"/>
    <property type="match status" value="1"/>
</dbReference>
<dbReference type="Pfam" id="PF03824">
    <property type="entry name" value="NicO"/>
    <property type="match status" value="1"/>
</dbReference>
<dbReference type="GO" id="GO:0015099">
    <property type="term" value="F:nickel cation transmembrane transporter activity"/>
    <property type="evidence" value="ECO:0007669"/>
    <property type="project" value="UniProtKB-UniRule"/>
</dbReference>
<dbReference type="PANTHER" id="PTHR31611">
    <property type="entry name" value="HIGH-AFFINITY NICKEL TRANSPORT PROTEIN NIC1"/>
    <property type="match status" value="1"/>
</dbReference>
<feature type="transmembrane region" description="Helical" evidence="8">
    <location>
        <begin position="294"/>
        <end position="314"/>
    </location>
</feature>
<evidence type="ECO:0000256" key="6">
    <source>
        <dbReference type="ARBA" id="ARBA00022989"/>
    </source>
</evidence>
<dbReference type="EMBL" id="BMOY01000006">
    <property type="protein sequence ID" value="GGI99300.1"/>
    <property type="molecule type" value="Genomic_DNA"/>
</dbReference>
<comment type="similarity">
    <text evidence="2 8">Belongs to the NiCoT transporter (TC 2.A.52) family.</text>
</comment>
<dbReference type="PANTHER" id="PTHR31611:SF0">
    <property type="entry name" value="HIGH-AFFINITY NICKEL TRANSPORT PROTEIN NIC1"/>
    <property type="match status" value="1"/>
</dbReference>
<feature type="transmembrane region" description="Helical" evidence="8">
    <location>
        <begin position="75"/>
        <end position="98"/>
    </location>
</feature>
<accession>A0A917NHW2</accession>
<evidence type="ECO:0000256" key="3">
    <source>
        <dbReference type="ARBA" id="ARBA00022448"/>
    </source>
</evidence>
<feature type="transmembrane region" description="Helical" evidence="8">
    <location>
        <begin position="6"/>
        <end position="27"/>
    </location>
</feature>
<keyword evidence="10" id="KW-1185">Reference proteome</keyword>
<feature type="transmembrane region" description="Helical" evidence="8">
    <location>
        <begin position="110"/>
        <end position="136"/>
    </location>
</feature>
<reference evidence="9" key="1">
    <citation type="journal article" date="2014" name="Int. J. Syst. Evol. Microbiol.">
        <title>Complete genome sequence of Corynebacterium casei LMG S-19264T (=DSM 44701T), isolated from a smear-ripened cheese.</title>
        <authorList>
            <consortium name="US DOE Joint Genome Institute (JGI-PGF)"/>
            <person name="Walter F."/>
            <person name="Albersmeier A."/>
            <person name="Kalinowski J."/>
            <person name="Ruckert C."/>
        </authorList>
    </citation>
    <scope>NUCLEOTIDE SEQUENCE</scope>
    <source>
        <strain evidence="9">JCM 18487</strain>
    </source>
</reference>
<keyword evidence="6 8" id="KW-1133">Transmembrane helix</keyword>
<comment type="caution">
    <text evidence="9">The sequence shown here is derived from an EMBL/GenBank/DDBJ whole genome shotgun (WGS) entry which is preliminary data.</text>
</comment>
<protein>
    <recommendedName>
        <fullName evidence="8">Nickel/cobalt efflux system</fullName>
    </recommendedName>
</protein>
<evidence type="ECO:0000256" key="2">
    <source>
        <dbReference type="ARBA" id="ARBA00010892"/>
    </source>
</evidence>